<accession>A0A0J6FCC2</accession>
<reference evidence="2" key="3">
    <citation type="journal article" date="2010" name="Genome Res.">
        <title>Population genomic sequencing of Coccidioides fungi reveals recent hybridization and transposon control.</title>
        <authorList>
            <person name="Neafsey D.E."/>
            <person name="Barker B.M."/>
            <person name="Sharpton T.J."/>
            <person name="Stajich J.E."/>
            <person name="Park D.J."/>
            <person name="Whiston E."/>
            <person name="Hung C.-Y."/>
            <person name="McMahan C."/>
            <person name="White J."/>
            <person name="Sykes S."/>
            <person name="Heiman D."/>
            <person name="Young S."/>
            <person name="Zeng Q."/>
            <person name="Abouelleil A."/>
            <person name="Aftuck L."/>
            <person name="Bessette D."/>
            <person name="Brown A."/>
            <person name="FitzGerald M."/>
            <person name="Lui A."/>
            <person name="Macdonald J.P."/>
            <person name="Priest M."/>
            <person name="Orbach M.J."/>
            <person name="Galgiani J.N."/>
            <person name="Kirkland T.N."/>
            <person name="Cole G.T."/>
            <person name="Birren B.W."/>
            <person name="Henn M.R."/>
            <person name="Taylor J.W."/>
            <person name="Rounsley S.D."/>
        </authorList>
    </citation>
    <scope>NUCLEOTIDE SEQUENCE [LARGE SCALE GENOMIC DNA]</scope>
    <source>
        <strain evidence="2">RMSCC 3488</strain>
    </source>
</reference>
<dbReference type="OrthoDB" id="4206656at2759"/>
<protein>
    <submittedName>
        <fullName evidence="1">Uncharacterized protein</fullName>
    </submittedName>
</protein>
<dbReference type="EMBL" id="DS268112">
    <property type="protein sequence ID" value="KMM70651.1"/>
    <property type="molecule type" value="Genomic_DNA"/>
</dbReference>
<dbReference type="Pfam" id="PF11917">
    <property type="entry name" value="DUF3435"/>
    <property type="match status" value="1"/>
</dbReference>
<proteinExistence type="predicted"/>
<dbReference type="InterPro" id="IPR021842">
    <property type="entry name" value="DUF3435"/>
</dbReference>
<evidence type="ECO:0000313" key="2">
    <source>
        <dbReference type="Proteomes" id="UP000054567"/>
    </source>
</evidence>
<dbReference type="AlphaFoldDB" id="A0A0J6FCC2"/>
<organism evidence="1 2">
    <name type="scientific">Coccidioides posadasii RMSCC 3488</name>
    <dbReference type="NCBI Taxonomy" id="454284"/>
    <lineage>
        <taxon>Eukaryota</taxon>
        <taxon>Fungi</taxon>
        <taxon>Dikarya</taxon>
        <taxon>Ascomycota</taxon>
        <taxon>Pezizomycotina</taxon>
        <taxon>Eurotiomycetes</taxon>
        <taxon>Eurotiomycetidae</taxon>
        <taxon>Onygenales</taxon>
        <taxon>Onygenaceae</taxon>
        <taxon>Coccidioides</taxon>
    </lineage>
</organism>
<sequence>MRQGIKFLIKEHSLDIQESKKVPVYIEDMVLFNKTILLTQEKKFWLGFERIQKNALLSLQYKGLQFSLQTDPKGGPSIPLVELTAKSIKRFMGSTDLYICLPNLI</sequence>
<dbReference type="Proteomes" id="UP000054567">
    <property type="component" value="Unassembled WGS sequence"/>
</dbReference>
<dbReference type="VEuPathDB" id="FungiDB:CPAG_06962"/>
<reference evidence="2" key="2">
    <citation type="journal article" date="2009" name="Genome Res.">
        <title>Comparative genomic analyses of the human fungal pathogens Coccidioides and their relatives.</title>
        <authorList>
            <person name="Sharpton T.J."/>
            <person name="Stajich J.E."/>
            <person name="Rounsley S.D."/>
            <person name="Gardner M.J."/>
            <person name="Wortman J.R."/>
            <person name="Jordar V.S."/>
            <person name="Maiti R."/>
            <person name="Kodira C.D."/>
            <person name="Neafsey D.E."/>
            <person name="Zeng Q."/>
            <person name="Hung C.-Y."/>
            <person name="McMahan C."/>
            <person name="Muszewska A."/>
            <person name="Grynberg M."/>
            <person name="Mandel M.A."/>
            <person name="Kellner E.M."/>
            <person name="Barker B.M."/>
            <person name="Galgiani J.N."/>
            <person name="Orbach M.J."/>
            <person name="Kirkland T.N."/>
            <person name="Cole G.T."/>
            <person name="Henn M.R."/>
            <person name="Birren B.W."/>
            <person name="Taylor J.W."/>
        </authorList>
    </citation>
    <scope>NUCLEOTIDE SEQUENCE [LARGE SCALE GENOMIC DNA]</scope>
    <source>
        <strain evidence="2">RMSCC 3488</strain>
    </source>
</reference>
<name>A0A0J6FCC2_COCPO</name>
<gene>
    <name evidence="1" type="ORF">CPAG_06962</name>
</gene>
<reference evidence="1 2" key="1">
    <citation type="submission" date="2007-06" db="EMBL/GenBank/DDBJ databases">
        <title>The Genome Sequence of Coccidioides posadasii RMSCC_3488.</title>
        <authorList>
            <consortium name="Coccidioides Genome Resources Consortium"/>
            <consortium name="The Broad Institute Genome Sequencing Platform"/>
            <person name="Henn M.R."/>
            <person name="Sykes S."/>
            <person name="Young S."/>
            <person name="Jaffe D."/>
            <person name="Berlin A."/>
            <person name="Alvarez P."/>
            <person name="Butler J."/>
            <person name="Gnerre S."/>
            <person name="Grabherr M."/>
            <person name="Mauceli E."/>
            <person name="Brockman W."/>
            <person name="Kodira C."/>
            <person name="Alvarado L."/>
            <person name="Zeng Q."/>
            <person name="Crawford M."/>
            <person name="Antoine C."/>
            <person name="Devon K."/>
            <person name="Galgiani J."/>
            <person name="Orsborn K."/>
            <person name="Lewis M.L."/>
            <person name="Nusbaum C."/>
            <person name="Galagan J."/>
            <person name="Birren B."/>
        </authorList>
    </citation>
    <scope>NUCLEOTIDE SEQUENCE [LARGE SCALE GENOMIC DNA]</scope>
    <source>
        <strain evidence="1 2">RMSCC 3488</strain>
    </source>
</reference>
<evidence type="ECO:0000313" key="1">
    <source>
        <dbReference type="EMBL" id="KMM70651.1"/>
    </source>
</evidence>